<feature type="compositionally biased region" description="Basic and acidic residues" evidence="1">
    <location>
        <begin position="47"/>
        <end position="58"/>
    </location>
</feature>
<organism evidence="4 5">
    <name type="scientific">Lichenibacterium minor</name>
    <dbReference type="NCBI Taxonomy" id="2316528"/>
    <lineage>
        <taxon>Bacteria</taxon>
        <taxon>Pseudomonadati</taxon>
        <taxon>Pseudomonadota</taxon>
        <taxon>Alphaproteobacteria</taxon>
        <taxon>Hyphomicrobiales</taxon>
        <taxon>Lichenihabitantaceae</taxon>
        <taxon>Lichenibacterium</taxon>
    </lineage>
</organism>
<dbReference type="OrthoDB" id="9806525at2"/>
<protein>
    <submittedName>
        <fullName evidence="4">Glycosyltransferase</fullName>
    </submittedName>
</protein>
<dbReference type="AlphaFoldDB" id="A0A4V1RUP9"/>
<dbReference type="Gene3D" id="3.90.550.10">
    <property type="entry name" value="Spore Coat Polysaccharide Biosynthesis Protein SpsA, Chain A"/>
    <property type="match status" value="1"/>
</dbReference>
<evidence type="ECO:0000259" key="3">
    <source>
        <dbReference type="Pfam" id="PF00535"/>
    </source>
</evidence>
<feature type="transmembrane region" description="Helical" evidence="2">
    <location>
        <begin position="319"/>
        <end position="341"/>
    </location>
</feature>
<evidence type="ECO:0000256" key="1">
    <source>
        <dbReference type="SAM" id="MobiDB-lite"/>
    </source>
</evidence>
<keyword evidence="2" id="KW-0472">Membrane</keyword>
<dbReference type="InterPro" id="IPR001173">
    <property type="entry name" value="Glyco_trans_2-like"/>
</dbReference>
<dbReference type="PANTHER" id="PTHR43646:SF3">
    <property type="entry name" value="SLR1566 PROTEIN"/>
    <property type="match status" value="1"/>
</dbReference>
<name>A0A4V1RUP9_9HYPH</name>
<dbReference type="SUPFAM" id="SSF53448">
    <property type="entry name" value="Nucleotide-diphospho-sugar transferases"/>
    <property type="match status" value="1"/>
</dbReference>
<dbReference type="Proteomes" id="UP000290759">
    <property type="component" value="Unassembled WGS sequence"/>
</dbReference>
<sequence length="425" mass="43008">MLLALAALFDAALAWAILRMVGQSRLYAGIAAPGRTRAGGPPHSRPHPRDGEAGRRGTCDAIPPAEAAPGGAGGWPAVTVVVPARDEADVVGACIGGLLAQDYPGDRLRVVLVDDGSTDGTADAARAAAGGDPRLTVLPGGALPRGWTGKAHACARGAELSRAGWLCFMDADTRAEPALLRAAVTHASAGGTGLLSLEPFQELGGWADRLVIPCGLYLVAATGDHGAVNDPGRAAAAANGQFMLFAPGAYAALGGHAAVRAEVCEDLALARLAKRRGLGFALLGAETLIRTRMYRDAAQLWHGLSKNVGALGGGTGRTVLIAAGGVALALASVALPAAAVARFAAGHRGADDLLAAVLACCGLLSALGLHLAGARHFRIPAFYGFAYPAGYALALALAVNAARLRRLGRVRWKDRTVPTAGGSAP</sequence>
<keyword evidence="4" id="KW-0808">Transferase</keyword>
<gene>
    <name evidence="4" type="ORF">D3273_10800</name>
</gene>
<dbReference type="CDD" id="cd00761">
    <property type="entry name" value="Glyco_tranf_GTA_type"/>
    <property type="match status" value="1"/>
</dbReference>
<dbReference type="PANTHER" id="PTHR43646">
    <property type="entry name" value="GLYCOSYLTRANSFERASE"/>
    <property type="match status" value="1"/>
</dbReference>
<keyword evidence="5" id="KW-1185">Reference proteome</keyword>
<feature type="region of interest" description="Disordered" evidence="1">
    <location>
        <begin position="33"/>
        <end position="60"/>
    </location>
</feature>
<keyword evidence="2" id="KW-1133">Transmembrane helix</keyword>
<keyword evidence="2" id="KW-0812">Transmembrane</keyword>
<reference evidence="4 5" key="1">
    <citation type="submission" date="2018-12" db="EMBL/GenBank/DDBJ databases">
        <authorList>
            <person name="Grouzdev D.S."/>
            <person name="Krutkina M.S."/>
        </authorList>
    </citation>
    <scope>NUCLEOTIDE SEQUENCE [LARGE SCALE GENOMIC DNA]</scope>
    <source>
        <strain evidence="4 5">RmlP026</strain>
    </source>
</reference>
<comment type="caution">
    <text evidence="4">The sequence shown here is derived from an EMBL/GenBank/DDBJ whole genome shotgun (WGS) entry which is preliminary data.</text>
</comment>
<dbReference type="GO" id="GO:0016740">
    <property type="term" value="F:transferase activity"/>
    <property type="evidence" value="ECO:0007669"/>
    <property type="project" value="UniProtKB-KW"/>
</dbReference>
<proteinExistence type="predicted"/>
<evidence type="ECO:0000256" key="2">
    <source>
        <dbReference type="SAM" id="Phobius"/>
    </source>
</evidence>
<dbReference type="EMBL" id="QYBB01000010">
    <property type="protein sequence ID" value="RYC31914.1"/>
    <property type="molecule type" value="Genomic_DNA"/>
</dbReference>
<reference evidence="4 5" key="2">
    <citation type="submission" date="2019-02" db="EMBL/GenBank/DDBJ databases">
        <title>'Lichenibacterium ramalinii' gen. nov. sp. nov., 'Lichenibacterium minor' gen. nov. sp. nov.</title>
        <authorList>
            <person name="Pankratov T."/>
        </authorList>
    </citation>
    <scope>NUCLEOTIDE SEQUENCE [LARGE SCALE GENOMIC DNA]</scope>
    <source>
        <strain evidence="4 5">RmlP026</strain>
    </source>
</reference>
<evidence type="ECO:0000313" key="5">
    <source>
        <dbReference type="Proteomes" id="UP000290759"/>
    </source>
</evidence>
<feature type="transmembrane region" description="Helical" evidence="2">
    <location>
        <begin position="353"/>
        <end position="373"/>
    </location>
</feature>
<feature type="transmembrane region" description="Helical" evidence="2">
    <location>
        <begin position="385"/>
        <end position="404"/>
    </location>
</feature>
<dbReference type="InterPro" id="IPR029044">
    <property type="entry name" value="Nucleotide-diphossugar_trans"/>
</dbReference>
<accession>A0A4V1RUP9</accession>
<feature type="domain" description="Glycosyltransferase 2-like" evidence="3">
    <location>
        <begin position="79"/>
        <end position="193"/>
    </location>
</feature>
<dbReference type="Pfam" id="PF00535">
    <property type="entry name" value="Glycos_transf_2"/>
    <property type="match status" value="1"/>
</dbReference>
<evidence type="ECO:0000313" key="4">
    <source>
        <dbReference type="EMBL" id="RYC31914.1"/>
    </source>
</evidence>
<dbReference type="RefSeq" id="WP_129226369.1">
    <property type="nucleotide sequence ID" value="NZ_QYBB01000010.1"/>
</dbReference>